<organism evidence="2 3">
    <name type="scientific">Taenia crassiceps</name>
    <dbReference type="NCBI Taxonomy" id="6207"/>
    <lineage>
        <taxon>Eukaryota</taxon>
        <taxon>Metazoa</taxon>
        <taxon>Spiralia</taxon>
        <taxon>Lophotrochozoa</taxon>
        <taxon>Platyhelminthes</taxon>
        <taxon>Cestoda</taxon>
        <taxon>Eucestoda</taxon>
        <taxon>Cyclophyllidea</taxon>
        <taxon>Taeniidae</taxon>
        <taxon>Taenia</taxon>
    </lineage>
</organism>
<feature type="compositionally biased region" description="Polar residues" evidence="1">
    <location>
        <begin position="1"/>
        <end position="12"/>
    </location>
</feature>
<gene>
    <name evidence="2" type="ORF">TcWFU_007811</name>
</gene>
<dbReference type="Proteomes" id="UP001651158">
    <property type="component" value="Unassembled WGS sequence"/>
</dbReference>
<comment type="caution">
    <text evidence="2">The sequence shown here is derived from an EMBL/GenBank/DDBJ whole genome shotgun (WGS) entry which is preliminary data.</text>
</comment>
<evidence type="ECO:0000256" key="1">
    <source>
        <dbReference type="SAM" id="MobiDB-lite"/>
    </source>
</evidence>
<feature type="region of interest" description="Disordered" evidence="1">
    <location>
        <begin position="1"/>
        <end position="22"/>
    </location>
</feature>
<name>A0ABR4PZM3_9CEST</name>
<keyword evidence="3" id="KW-1185">Reference proteome</keyword>
<evidence type="ECO:0000313" key="3">
    <source>
        <dbReference type="Proteomes" id="UP001651158"/>
    </source>
</evidence>
<proteinExistence type="predicted"/>
<sequence length="175" mass="19022">MLQVRSFLSASEKSPMAKALSPTGKQGILLTRSSPTPSIALEVLAVVMPSRPHRERKSYDLPHCRRQTGDCSDQGVCGSHHAKPTWVLLHNSTAFKLAARLHGSVEPLPPPRRPMQLVELITVNECGGLNSGATIQCSHVTPLVLSSAVFILTMRQGQLKGMHRASGWLQPPTYS</sequence>
<reference evidence="2 3" key="1">
    <citation type="journal article" date="2022" name="Front. Cell. Infect. Microbiol.">
        <title>The Genomes of Two Strains of Taenia crassiceps the Animal Model for the Study of Human Cysticercosis.</title>
        <authorList>
            <person name="Bobes R.J."/>
            <person name="Estrada K."/>
            <person name="Rios-Valencia D.G."/>
            <person name="Calderon-Gallegos A."/>
            <person name="de la Torre P."/>
            <person name="Carrero J.C."/>
            <person name="Sanchez-Flores A."/>
            <person name="Laclette J.P."/>
        </authorList>
    </citation>
    <scope>NUCLEOTIDE SEQUENCE [LARGE SCALE GENOMIC DNA]</scope>
    <source>
        <strain evidence="2">WFUcys</strain>
    </source>
</reference>
<protein>
    <submittedName>
        <fullName evidence="2">Uncharacterized protein</fullName>
    </submittedName>
</protein>
<evidence type="ECO:0000313" key="2">
    <source>
        <dbReference type="EMBL" id="KAL5102810.1"/>
    </source>
</evidence>
<dbReference type="EMBL" id="JAKROA010000024">
    <property type="protein sequence ID" value="KAL5102810.1"/>
    <property type="molecule type" value="Genomic_DNA"/>
</dbReference>
<accession>A0ABR4PZM3</accession>